<dbReference type="Pfam" id="PF06980">
    <property type="entry name" value="DUF1302"/>
    <property type="match status" value="1"/>
</dbReference>
<proteinExistence type="predicted"/>
<dbReference type="EMBL" id="QANS01000006">
    <property type="protein sequence ID" value="PTU30244.1"/>
    <property type="molecule type" value="Genomic_DNA"/>
</dbReference>
<dbReference type="AlphaFoldDB" id="A0A2T5MCD2"/>
<comment type="caution">
    <text evidence="1">The sequence shown here is derived from an EMBL/GenBank/DDBJ whole genome shotgun (WGS) entry which is preliminary data.</text>
</comment>
<evidence type="ECO:0000313" key="2">
    <source>
        <dbReference type="Proteomes" id="UP000244248"/>
    </source>
</evidence>
<protein>
    <recommendedName>
        <fullName evidence="3">DUF1302 domain-containing protein</fullName>
    </recommendedName>
</protein>
<dbReference type="Proteomes" id="UP000244248">
    <property type="component" value="Unassembled WGS sequence"/>
</dbReference>
<name>A0A2T5MCD2_9GAMM</name>
<dbReference type="InterPro" id="IPR010727">
    <property type="entry name" value="DUF1302"/>
</dbReference>
<sequence length="573" mass="60853">MLSVCPASFLIALCISIRTRFVAVRDSYHQSALFRGGDLMHYLQHTNPATRRVAVALLCASAGFSGAALAGSFDLGTSGINAQYTMTLGYALAMRTESPSDSLANGPIDPATGLPTTVNGDDGDRNFKSGSLVNNRISALGEFSLSAKNYGAVLRGDAFYDNVYRGRNDNDSAATVNKSGDNDEFTSLTRKYNGQRMRLLDAYAYTDFNLGKAAHLNVRVGRQVVAWGESLFFSGIASAQGPADATKSSVPGAELKTILLPVEQIAMQLGFNNGLSLMAHYKLRYEATELQPVGSFLSTSDVVGPGAEMIHAAVGFDIPRGADNQPTDHGQYGVGLKYQATDATSVGLYWLRYHSTNPAGVSFDIAEVAPGVFVPTAYHVDYFEGIHMAGASFSTGLGGANVAGEVSYRSGVDMLVSSVGGPVATRGRMTQALMSAIYTVSPNALSQEINLVGEAGYVHVNGVDGGKAALVSDVNSWAVSTSATLNYRNVFPRWDLAVPVTYAVIAKGTPAMSGSFGSLYGEHDQRASLFANFTYLQNFQLGVGYSAFLGSGDLAKRPYADRDYAAINLKYSF</sequence>
<keyword evidence="2" id="KW-1185">Reference proteome</keyword>
<evidence type="ECO:0008006" key="3">
    <source>
        <dbReference type="Google" id="ProtNLM"/>
    </source>
</evidence>
<reference evidence="1 2" key="1">
    <citation type="submission" date="2018-04" db="EMBL/GenBank/DDBJ databases">
        <title>Novel species isolated from glacier.</title>
        <authorList>
            <person name="Liu Q."/>
            <person name="Xin Y.-H."/>
        </authorList>
    </citation>
    <scope>NUCLEOTIDE SEQUENCE [LARGE SCALE GENOMIC DNA]</scope>
    <source>
        <strain evidence="1 2">GT1R17</strain>
    </source>
</reference>
<accession>A0A2T5MCD2</accession>
<organism evidence="1 2">
    <name type="scientific">Stenotrophobium rhamnosiphilum</name>
    <dbReference type="NCBI Taxonomy" id="2029166"/>
    <lineage>
        <taxon>Bacteria</taxon>
        <taxon>Pseudomonadati</taxon>
        <taxon>Pseudomonadota</taxon>
        <taxon>Gammaproteobacteria</taxon>
        <taxon>Nevskiales</taxon>
        <taxon>Nevskiaceae</taxon>
        <taxon>Stenotrophobium</taxon>
    </lineage>
</organism>
<evidence type="ECO:0000313" key="1">
    <source>
        <dbReference type="EMBL" id="PTU30244.1"/>
    </source>
</evidence>
<gene>
    <name evidence="1" type="ORF">CJD38_14935</name>
</gene>